<evidence type="ECO:0000313" key="2">
    <source>
        <dbReference type="Proteomes" id="UP000735302"/>
    </source>
</evidence>
<protein>
    <submittedName>
        <fullName evidence="1">Uncharacterized protein</fullName>
    </submittedName>
</protein>
<sequence length="123" mass="13690">MYRLFMVPRSWSVKETHVRRELAYRDSFGSLGHWALTAMRVRAHTPIGWIHNRKQGARAPLCVCPASDQYPVVRHVAVPEGSGYSHIAPVSRWSFQVMRVLPVSSPGAGLPDVIFINILGGIG</sequence>
<name>A0AAV4CU29_9GAST</name>
<comment type="caution">
    <text evidence="1">The sequence shown here is derived from an EMBL/GenBank/DDBJ whole genome shotgun (WGS) entry which is preliminary data.</text>
</comment>
<organism evidence="1 2">
    <name type="scientific">Plakobranchus ocellatus</name>
    <dbReference type="NCBI Taxonomy" id="259542"/>
    <lineage>
        <taxon>Eukaryota</taxon>
        <taxon>Metazoa</taxon>
        <taxon>Spiralia</taxon>
        <taxon>Lophotrochozoa</taxon>
        <taxon>Mollusca</taxon>
        <taxon>Gastropoda</taxon>
        <taxon>Heterobranchia</taxon>
        <taxon>Euthyneura</taxon>
        <taxon>Panpulmonata</taxon>
        <taxon>Sacoglossa</taxon>
        <taxon>Placobranchoidea</taxon>
        <taxon>Plakobranchidae</taxon>
        <taxon>Plakobranchus</taxon>
    </lineage>
</organism>
<reference evidence="1 2" key="1">
    <citation type="journal article" date="2021" name="Elife">
        <title>Chloroplast acquisition without the gene transfer in kleptoplastic sea slugs, Plakobranchus ocellatus.</title>
        <authorList>
            <person name="Maeda T."/>
            <person name="Takahashi S."/>
            <person name="Yoshida T."/>
            <person name="Shimamura S."/>
            <person name="Takaki Y."/>
            <person name="Nagai Y."/>
            <person name="Toyoda A."/>
            <person name="Suzuki Y."/>
            <person name="Arimoto A."/>
            <person name="Ishii H."/>
            <person name="Satoh N."/>
            <person name="Nishiyama T."/>
            <person name="Hasebe M."/>
            <person name="Maruyama T."/>
            <person name="Minagawa J."/>
            <person name="Obokata J."/>
            <person name="Shigenobu S."/>
        </authorList>
    </citation>
    <scope>NUCLEOTIDE SEQUENCE [LARGE SCALE GENOMIC DNA]</scope>
</reference>
<keyword evidence="2" id="KW-1185">Reference proteome</keyword>
<dbReference type="AlphaFoldDB" id="A0AAV4CU29"/>
<proteinExistence type="predicted"/>
<dbReference type="Proteomes" id="UP000735302">
    <property type="component" value="Unassembled WGS sequence"/>
</dbReference>
<dbReference type="EMBL" id="BLXT01006999">
    <property type="protein sequence ID" value="GFO35404.1"/>
    <property type="molecule type" value="Genomic_DNA"/>
</dbReference>
<gene>
    <name evidence="1" type="ORF">PoB_006190900</name>
</gene>
<evidence type="ECO:0000313" key="1">
    <source>
        <dbReference type="EMBL" id="GFO35404.1"/>
    </source>
</evidence>
<accession>A0AAV4CU29</accession>